<evidence type="ECO:0000256" key="1">
    <source>
        <dbReference type="SAM" id="MobiDB-lite"/>
    </source>
</evidence>
<evidence type="ECO:0000313" key="3">
    <source>
        <dbReference type="Proteomes" id="UP000010111"/>
    </source>
</evidence>
<feature type="compositionally biased region" description="Low complexity" evidence="1">
    <location>
        <begin position="38"/>
        <end position="138"/>
    </location>
</feature>
<dbReference type="eggNOG" id="COG3064">
    <property type="taxonomic scope" value="Bacteria"/>
</dbReference>
<feature type="compositionally biased region" description="Low complexity" evidence="1">
    <location>
        <begin position="148"/>
        <end position="203"/>
    </location>
</feature>
<feature type="compositionally biased region" description="Polar residues" evidence="1">
    <location>
        <begin position="14"/>
        <end position="30"/>
    </location>
</feature>
<gene>
    <name evidence="2" type="ORF">MELS_1932</name>
</gene>
<feature type="region of interest" description="Disordered" evidence="1">
    <location>
        <begin position="1"/>
        <end position="203"/>
    </location>
</feature>
<dbReference type="HOGENOM" id="CLU_399449_0_0_9"/>
<accession>G0VSB0</accession>
<keyword evidence="3" id="KW-1185">Reference proteome</keyword>
<dbReference type="AlphaFoldDB" id="G0VSB0"/>
<reference evidence="2 3" key="1">
    <citation type="journal article" date="2011" name="J. Bacteriol.">
        <title>Genome Sequence of the Ruminal Bacterium Megasphaera elsdenii.</title>
        <authorList>
            <person name="Marx H."/>
            <person name="Graf A.B."/>
            <person name="Tatto N."/>
            <person name="Thallinger G.G."/>
            <person name="Mattanovich D."/>
            <person name="Sauer M."/>
        </authorList>
    </citation>
    <scope>NUCLEOTIDE SEQUENCE [LARGE SCALE GENOMIC DNA]</scope>
    <source>
        <strain evidence="2 3">DSM 20460</strain>
    </source>
</reference>
<proteinExistence type="predicted"/>
<dbReference type="CDD" id="cd19958">
    <property type="entry name" value="pyocin_knob"/>
    <property type="match status" value="1"/>
</dbReference>
<organism evidence="2 3">
    <name type="scientific">Megasphaera elsdenii DSM 20460</name>
    <dbReference type="NCBI Taxonomy" id="1064535"/>
    <lineage>
        <taxon>Bacteria</taxon>
        <taxon>Bacillati</taxon>
        <taxon>Bacillota</taxon>
        <taxon>Negativicutes</taxon>
        <taxon>Veillonellales</taxon>
        <taxon>Veillonellaceae</taxon>
        <taxon>Megasphaera</taxon>
    </lineage>
</organism>
<dbReference type="Proteomes" id="UP000010111">
    <property type="component" value="Chromosome"/>
</dbReference>
<sequence length="689" mass="69735">MVAAQDSERKASVSEINTKSSEQASKLSETNARKSEESAASSAATATGQASSARTSASNASVSEANSKASEKAASVSASNAKASADTASTQASASASSATSAKNSATSASQSASSASSSASSASNSASSAASSAASASDSKDKASEYKTSASGSATAAASSASSASTSATNAKAAMNTANTAASSASTSATSASTSASNASKSEVAAKSAQAEAEKARDEANSALAKISGALKYMGQVDNYNDLPSTGNSKGDTWNVVNADLSHHIKAGDNVAWNGTEWDDLSGVVDLSAYAEKTDYQKAITSATANGATITFNHKDGTTSTATVNNVASATAATNDAKGQKIDTTYEKISDASNVHASLQNSINTKLDKTGTAVSATKLSTARTIQINLASTTATAFDGSANITPGVTGTLSVSNGGTGSNSLANIIVGRATSDDHGNNIANTYLKKASALGKNNLNTITAEGIYYQNGNDASNVTDSNYPCNRAGSLIVTTNYADGDSGCSQIYIPYDNNTIYIRHHMARSGIWSSWSNLATTDSNVNSANKLATARTISLTGNATGSASFDGSGDISISTTVNESKHAAAADIAKTLQLVEGDRSTSQATFNWIGKDGQPAWLWGGNGMNNMYVYNPSNFYVARAKSADTATKANQDASGNVITDTYAKKTYVDERIAALEDAVNTLKKGATTTNG</sequence>
<dbReference type="EMBL" id="HE576794">
    <property type="protein sequence ID" value="CCC74150.1"/>
    <property type="molecule type" value="Genomic_DNA"/>
</dbReference>
<feature type="compositionally biased region" description="Basic and acidic residues" evidence="1">
    <location>
        <begin position="1"/>
        <end position="12"/>
    </location>
</feature>
<dbReference type="STRING" id="1064535.MELS_1932"/>
<dbReference type="KEGG" id="med:MELS_1932"/>
<name>G0VSB0_MEGEL</name>
<evidence type="ECO:0000313" key="2">
    <source>
        <dbReference type="EMBL" id="CCC74150.1"/>
    </source>
</evidence>
<protein>
    <submittedName>
        <fullName evidence="2">Side tail fiber protein from lambdoid prophage Rac</fullName>
    </submittedName>
</protein>